<dbReference type="FunFam" id="1.10.10.10:FF:000001">
    <property type="entry name" value="LysR family transcriptional regulator"/>
    <property type="match status" value="1"/>
</dbReference>
<evidence type="ECO:0000313" key="7">
    <source>
        <dbReference type="Proteomes" id="UP001204144"/>
    </source>
</evidence>
<keyword evidence="2" id="KW-0805">Transcription regulation</keyword>
<dbReference type="SUPFAM" id="SSF46785">
    <property type="entry name" value="Winged helix' DNA-binding domain"/>
    <property type="match status" value="1"/>
</dbReference>
<dbReference type="PRINTS" id="PR00039">
    <property type="entry name" value="HTHLYSR"/>
</dbReference>
<dbReference type="PANTHER" id="PTHR30346">
    <property type="entry name" value="TRANSCRIPTIONAL DUAL REGULATOR HCAR-RELATED"/>
    <property type="match status" value="1"/>
</dbReference>
<dbReference type="GO" id="GO:0003677">
    <property type="term" value="F:DNA binding"/>
    <property type="evidence" value="ECO:0007669"/>
    <property type="project" value="UniProtKB-KW"/>
</dbReference>
<dbReference type="Gene3D" id="1.10.10.10">
    <property type="entry name" value="Winged helix-like DNA-binding domain superfamily/Winged helix DNA-binding domain"/>
    <property type="match status" value="1"/>
</dbReference>
<dbReference type="InterPro" id="IPR000847">
    <property type="entry name" value="LysR_HTH_N"/>
</dbReference>
<accession>A0AAE3H034</accession>
<comment type="caution">
    <text evidence="6">The sequence shown here is derived from an EMBL/GenBank/DDBJ whole genome shotgun (WGS) entry which is preliminary data.</text>
</comment>
<dbReference type="AlphaFoldDB" id="A0AAE3H034"/>
<dbReference type="CDD" id="cd05466">
    <property type="entry name" value="PBP2_LTTR_substrate"/>
    <property type="match status" value="1"/>
</dbReference>
<dbReference type="GO" id="GO:0003700">
    <property type="term" value="F:DNA-binding transcription factor activity"/>
    <property type="evidence" value="ECO:0007669"/>
    <property type="project" value="InterPro"/>
</dbReference>
<evidence type="ECO:0000259" key="5">
    <source>
        <dbReference type="PROSITE" id="PS50931"/>
    </source>
</evidence>
<keyword evidence="3" id="KW-0238">DNA-binding</keyword>
<reference evidence="6 7" key="1">
    <citation type="submission" date="2018-11" db="EMBL/GenBank/DDBJ databases">
        <title>Novel bacteria species description.</title>
        <authorList>
            <person name="Han J.-H."/>
        </authorList>
    </citation>
    <scope>NUCLEOTIDE SEQUENCE [LARGE SCALE GENOMIC DNA]</scope>
    <source>
        <strain evidence="6 7">KCTC23259</strain>
    </source>
</reference>
<comment type="similarity">
    <text evidence="1">Belongs to the LysR transcriptional regulatory family.</text>
</comment>
<name>A0AAE3H034_9BACT</name>
<dbReference type="Pfam" id="PF00126">
    <property type="entry name" value="HTH_1"/>
    <property type="match status" value="1"/>
</dbReference>
<keyword evidence="4" id="KW-0804">Transcription</keyword>
<dbReference type="Proteomes" id="UP001204144">
    <property type="component" value="Unassembled WGS sequence"/>
</dbReference>
<evidence type="ECO:0000313" key="6">
    <source>
        <dbReference type="EMBL" id="MCP9761576.1"/>
    </source>
</evidence>
<dbReference type="Pfam" id="PF03466">
    <property type="entry name" value="LysR_substrate"/>
    <property type="match status" value="1"/>
</dbReference>
<dbReference type="GO" id="GO:0032993">
    <property type="term" value="C:protein-DNA complex"/>
    <property type="evidence" value="ECO:0007669"/>
    <property type="project" value="TreeGrafter"/>
</dbReference>
<keyword evidence="7" id="KW-1185">Reference proteome</keyword>
<dbReference type="EMBL" id="RJUF01000002">
    <property type="protein sequence ID" value="MCP9761576.1"/>
    <property type="molecule type" value="Genomic_DNA"/>
</dbReference>
<evidence type="ECO:0000256" key="1">
    <source>
        <dbReference type="ARBA" id="ARBA00009437"/>
    </source>
</evidence>
<dbReference type="PANTHER" id="PTHR30346:SF0">
    <property type="entry name" value="HCA OPERON TRANSCRIPTIONAL ACTIVATOR HCAR"/>
    <property type="match status" value="1"/>
</dbReference>
<organism evidence="6 7">
    <name type="scientific">Lacihabitans soyangensis</name>
    <dbReference type="NCBI Taxonomy" id="869394"/>
    <lineage>
        <taxon>Bacteria</taxon>
        <taxon>Pseudomonadati</taxon>
        <taxon>Bacteroidota</taxon>
        <taxon>Cytophagia</taxon>
        <taxon>Cytophagales</taxon>
        <taxon>Leadbetterellaceae</taxon>
        <taxon>Lacihabitans</taxon>
    </lineage>
</organism>
<dbReference type="PROSITE" id="PS50931">
    <property type="entry name" value="HTH_LYSR"/>
    <property type="match status" value="1"/>
</dbReference>
<proteinExistence type="inferred from homology"/>
<evidence type="ECO:0000256" key="3">
    <source>
        <dbReference type="ARBA" id="ARBA00023125"/>
    </source>
</evidence>
<dbReference type="InterPro" id="IPR005119">
    <property type="entry name" value="LysR_subst-bd"/>
</dbReference>
<protein>
    <submittedName>
        <fullName evidence="6">LysR family transcriptional regulator</fullName>
    </submittedName>
</protein>
<sequence>MELRQLKYFVTVAEELQFSRASAKLSISQPALSQQIKLLETELGADLFVKIQRQVFRKVTLTLEGELFLKDAQKILQLCDKAKATIKNRALTNKTLKLGIYRMLINQRIVEALGLFSRYFPDIDIQIVELPTFLTVQEALVDESIDFGISVLPHHYIELDSILLKSSVLNVIMAKNHPLAHQDNIVLEQLNQERWIEISSSFHPILDEVEKLCIQAGFNRKPNIVQEVSSLEIMAQLVGMGKGIAFIPSFFDTSGISNIINKPINHLPIIFEQGLFYKKNRFKTIVETLKKI</sequence>
<feature type="domain" description="HTH lysR-type" evidence="5">
    <location>
        <begin position="1"/>
        <end position="62"/>
    </location>
</feature>
<evidence type="ECO:0000256" key="4">
    <source>
        <dbReference type="ARBA" id="ARBA00023163"/>
    </source>
</evidence>
<dbReference type="RefSeq" id="WP_255035316.1">
    <property type="nucleotide sequence ID" value="NZ_RJUF01000002.1"/>
</dbReference>
<gene>
    <name evidence="6" type="ORF">EGI31_01325</name>
</gene>
<dbReference type="InterPro" id="IPR036388">
    <property type="entry name" value="WH-like_DNA-bd_sf"/>
</dbReference>
<dbReference type="SUPFAM" id="SSF53850">
    <property type="entry name" value="Periplasmic binding protein-like II"/>
    <property type="match status" value="1"/>
</dbReference>
<dbReference type="Gene3D" id="3.40.190.290">
    <property type="match status" value="1"/>
</dbReference>
<evidence type="ECO:0000256" key="2">
    <source>
        <dbReference type="ARBA" id="ARBA00023015"/>
    </source>
</evidence>
<dbReference type="InterPro" id="IPR036390">
    <property type="entry name" value="WH_DNA-bd_sf"/>
</dbReference>